<name>U7QQV3_9CYAN</name>
<dbReference type="EMBL" id="AUZM01000007">
    <property type="protein sequence ID" value="ERT08806.1"/>
    <property type="molecule type" value="Genomic_DNA"/>
</dbReference>
<evidence type="ECO:0000313" key="2">
    <source>
        <dbReference type="Proteomes" id="UP000017127"/>
    </source>
</evidence>
<dbReference type="AlphaFoldDB" id="U7QQV3"/>
<reference evidence="1 2" key="1">
    <citation type="journal article" date="2013" name="Front. Microbiol.">
        <title>Comparative genomic analyses of the cyanobacterium, Lyngbya aestuarii BL J, a powerful hydrogen producer.</title>
        <authorList>
            <person name="Kothari A."/>
            <person name="Vaughn M."/>
            <person name="Garcia-Pichel F."/>
        </authorList>
    </citation>
    <scope>NUCLEOTIDE SEQUENCE [LARGE SCALE GENOMIC DNA]</scope>
    <source>
        <strain evidence="1 2">BL J</strain>
    </source>
</reference>
<organism evidence="1 2">
    <name type="scientific">Lyngbya aestuarii BL J</name>
    <dbReference type="NCBI Taxonomy" id="1348334"/>
    <lineage>
        <taxon>Bacteria</taxon>
        <taxon>Bacillati</taxon>
        <taxon>Cyanobacteriota</taxon>
        <taxon>Cyanophyceae</taxon>
        <taxon>Oscillatoriophycideae</taxon>
        <taxon>Oscillatoriales</taxon>
        <taxon>Microcoleaceae</taxon>
        <taxon>Lyngbya</taxon>
    </lineage>
</organism>
<comment type="caution">
    <text evidence="1">The sequence shown here is derived from an EMBL/GenBank/DDBJ whole genome shotgun (WGS) entry which is preliminary data.</text>
</comment>
<protein>
    <submittedName>
        <fullName evidence="1">Uncharacterized protein</fullName>
    </submittedName>
</protein>
<proteinExistence type="predicted"/>
<sequence>MTPITVVYLLSSLHLSVILTQPQEHESLREWGKQEIIKISSSTPYPMPQVNLLPGAINEIIASVADSQSLTQTDRYGLMAAMLDESLSEDDHRSIDRLLRSVVRGRVQITA</sequence>
<accession>U7QQV3</accession>
<keyword evidence="2" id="KW-1185">Reference proteome</keyword>
<dbReference type="Proteomes" id="UP000017127">
    <property type="component" value="Unassembled WGS sequence"/>
</dbReference>
<evidence type="ECO:0000313" key="1">
    <source>
        <dbReference type="EMBL" id="ERT08806.1"/>
    </source>
</evidence>
<gene>
    <name evidence="1" type="ORF">M595_1195</name>
</gene>